<dbReference type="Gene3D" id="3.60.15.10">
    <property type="entry name" value="Ribonuclease Z/Hydroxyacylglutathione hydrolase-like"/>
    <property type="match status" value="1"/>
</dbReference>
<dbReference type="PANTHER" id="PTHR43546:SF9">
    <property type="entry name" value="L-ASCORBATE-6-PHOSPHATE LACTONASE ULAG-RELATED"/>
    <property type="match status" value="1"/>
</dbReference>
<dbReference type="Proteomes" id="UP000722625">
    <property type="component" value="Unassembled WGS sequence"/>
</dbReference>
<keyword evidence="1" id="KW-0378">Hydrolase</keyword>
<dbReference type="PANTHER" id="PTHR43546">
    <property type="entry name" value="UPF0173 METAL-DEPENDENT HYDROLASE MJ1163-RELATED"/>
    <property type="match status" value="1"/>
</dbReference>
<dbReference type="EMBL" id="JAGYVZ010000016">
    <property type="protein sequence ID" value="MBS7232620.1"/>
    <property type="molecule type" value="Genomic_DNA"/>
</dbReference>
<dbReference type="Pfam" id="PF13483">
    <property type="entry name" value="Lactamase_B_3"/>
    <property type="match status" value="1"/>
</dbReference>
<keyword evidence="3" id="KW-1185">Reference proteome</keyword>
<evidence type="ECO:0000256" key="1">
    <source>
        <dbReference type="ARBA" id="ARBA00022801"/>
    </source>
</evidence>
<gene>
    <name evidence="2" type="ORF">KHA90_16500</name>
</gene>
<comment type="caution">
    <text evidence="2">The sequence shown here is derived from an EMBL/GenBank/DDBJ whole genome shotgun (WGS) entry which is preliminary data.</text>
</comment>
<dbReference type="InterPro" id="IPR036866">
    <property type="entry name" value="RibonucZ/Hydroxyglut_hydro"/>
</dbReference>
<proteinExistence type="predicted"/>
<accession>A0ABS5PEA5</accession>
<dbReference type="InterPro" id="IPR050114">
    <property type="entry name" value="UPF0173_UPF0282_UlaG_hydrolase"/>
</dbReference>
<dbReference type="SUPFAM" id="SSF56281">
    <property type="entry name" value="Metallo-hydrolase/oxidoreductase"/>
    <property type="match status" value="1"/>
</dbReference>
<evidence type="ECO:0000313" key="3">
    <source>
        <dbReference type="Proteomes" id="UP000722625"/>
    </source>
</evidence>
<name>A0ABS5PEA5_9FLAO</name>
<evidence type="ECO:0000313" key="2">
    <source>
        <dbReference type="EMBL" id="MBS7232620.1"/>
    </source>
</evidence>
<dbReference type="RefSeq" id="WP_213303010.1">
    <property type="nucleotide sequence ID" value="NZ_JAGYVZ010000016.1"/>
</dbReference>
<reference evidence="2 3" key="1">
    <citation type="journal article" date="2018" name="Int. J. Syst. Evol. Microbiol.">
        <title>Flavobacterium chryseum sp. nov. and Flavobacterium psychroterrae sp. nov., novel environmental bacteria isolated from Antarctica.</title>
        <authorList>
            <person name="Kralova S."/>
            <person name="Svec P."/>
            <person name="Busse H.J."/>
            <person name="Stankova E."/>
            <person name="Vaczi P."/>
            <person name="Sedlacek I."/>
        </authorList>
    </citation>
    <scope>NUCLEOTIDE SEQUENCE [LARGE SCALE GENOMIC DNA]</scope>
    <source>
        <strain evidence="2 3">CCM 8827</strain>
    </source>
</reference>
<organism evidence="2 3">
    <name type="scientific">Flavobacterium psychroterrae</name>
    <dbReference type="NCBI Taxonomy" id="2133767"/>
    <lineage>
        <taxon>Bacteria</taxon>
        <taxon>Pseudomonadati</taxon>
        <taxon>Bacteroidota</taxon>
        <taxon>Flavobacteriia</taxon>
        <taxon>Flavobacteriales</taxon>
        <taxon>Flavobacteriaceae</taxon>
        <taxon>Flavobacterium</taxon>
    </lineage>
</organism>
<protein>
    <submittedName>
        <fullName evidence="2">MBL fold metallo-hydrolase</fullName>
    </submittedName>
</protein>
<sequence length="284" mass="31499">MKTKISLVLIAVLCLSARGFTQVKKEIQWIGGPTYILKLGSFKVLTDPMLGPKSKEAFRIKIHPTTGEPNAAIERFSDPAEFDRSNIDLLLISHMHPDHIDPAAVEILDKNLKTITTAQGVATMQRWGFTNVGALEWSDTLTLQKAGESLKITAVKSMHAQEPLNSELGKGNGYIIEYSSGKSFFRIYWTGDTVWFDEIASYTKYGKIDLLIPNMGAPGNGKRGLDALQALKIITALNPKKIIPVHHTTFSHYAEPISVLQSELSKTKYKKRLQLVPLGVPEKI</sequence>